<accession>A0A9D8KB88</accession>
<proteinExistence type="inferred from homology"/>
<dbReference type="Proteomes" id="UP000809273">
    <property type="component" value="Unassembled WGS sequence"/>
</dbReference>
<evidence type="ECO:0000256" key="2">
    <source>
        <dbReference type="ARBA" id="ARBA00007613"/>
    </source>
</evidence>
<evidence type="ECO:0000313" key="8">
    <source>
        <dbReference type="EMBL" id="MBN1572331.1"/>
    </source>
</evidence>
<keyword evidence="6" id="KW-0472">Membrane</keyword>
<dbReference type="EMBL" id="JAFGIX010000019">
    <property type="protein sequence ID" value="MBN1572331.1"/>
    <property type="molecule type" value="Genomic_DNA"/>
</dbReference>
<comment type="caution">
    <text evidence="8">The sequence shown here is derived from an EMBL/GenBank/DDBJ whole genome shotgun (WGS) entry which is preliminary data.</text>
</comment>
<evidence type="ECO:0000256" key="7">
    <source>
        <dbReference type="ARBA" id="ARBA00023237"/>
    </source>
</evidence>
<comment type="subcellular location">
    <subcellularLocation>
        <location evidence="1">Cell outer membrane</location>
    </subcellularLocation>
</comment>
<dbReference type="PANTHER" id="PTHR30026">
    <property type="entry name" value="OUTER MEMBRANE PROTEIN TOLC"/>
    <property type="match status" value="1"/>
</dbReference>
<gene>
    <name evidence="8" type="ORF">JW984_03950</name>
</gene>
<keyword evidence="4" id="KW-1134">Transmembrane beta strand</keyword>
<keyword evidence="3" id="KW-0813">Transport</keyword>
<dbReference type="GO" id="GO:0015288">
    <property type="term" value="F:porin activity"/>
    <property type="evidence" value="ECO:0007669"/>
    <property type="project" value="TreeGrafter"/>
</dbReference>
<organism evidence="8 9">
    <name type="scientific">Candidatus Zymogenus saltonus</name>
    <dbReference type="NCBI Taxonomy" id="2844893"/>
    <lineage>
        <taxon>Bacteria</taxon>
        <taxon>Deltaproteobacteria</taxon>
        <taxon>Candidatus Zymogenia</taxon>
        <taxon>Candidatus Zymogeniales</taxon>
        <taxon>Candidatus Zymogenaceae</taxon>
        <taxon>Candidatus Zymogenus</taxon>
    </lineage>
</organism>
<dbReference type="InterPro" id="IPR051906">
    <property type="entry name" value="TolC-like"/>
</dbReference>
<evidence type="ECO:0000256" key="3">
    <source>
        <dbReference type="ARBA" id="ARBA00022448"/>
    </source>
</evidence>
<reference evidence="8" key="1">
    <citation type="journal article" date="2021" name="Environ. Microbiol.">
        <title>Genomic characterization of three novel Desulfobacterota classes expand the metabolic and phylogenetic diversity of the phylum.</title>
        <authorList>
            <person name="Murphy C.L."/>
            <person name="Biggerstaff J."/>
            <person name="Eichhorn A."/>
            <person name="Ewing E."/>
            <person name="Shahan R."/>
            <person name="Soriano D."/>
            <person name="Stewart S."/>
            <person name="VanMol K."/>
            <person name="Walker R."/>
            <person name="Walters P."/>
            <person name="Elshahed M.S."/>
            <person name="Youssef N.H."/>
        </authorList>
    </citation>
    <scope>NUCLEOTIDE SEQUENCE</scope>
    <source>
        <strain evidence="8">Zod_Metabat.24</strain>
    </source>
</reference>
<dbReference type="Pfam" id="PF02321">
    <property type="entry name" value="OEP"/>
    <property type="match status" value="2"/>
</dbReference>
<evidence type="ECO:0000256" key="4">
    <source>
        <dbReference type="ARBA" id="ARBA00022452"/>
    </source>
</evidence>
<dbReference type="SUPFAM" id="SSF56954">
    <property type="entry name" value="Outer membrane efflux proteins (OEP)"/>
    <property type="match status" value="1"/>
</dbReference>
<evidence type="ECO:0000313" key="9">
    <source>
        <dbReference type="Proteomes" id="UP000809273"/>
    </source>
</evidence>
<keyword evidence="5" id="KW-0812">Transmembrane</keyword>
<dbReference type="GO" id="GO:0009279">
    <property type="term" value="C:cell outer membrane"/>
    <property type="evidence" value="ECO:0007669"/>
    <property type="project" value="UniProtKB-SubCell"/>
</dbReference>
<dbReference type="InterPro" id="IPR003423">
    <property type="entry name" value="OMP_efflux"/>
</dbReference>
<evidence type="ECO:0000256" key="6">
    <source>
        <dbReference type="ARBA" id="ARBA00023136"/>
    </source>
</evidence>
<dbReference type="AlphaFoldDB" id="A0A9D8KB88"/>
<protein>
    <submittedName>
        <fullName evidence="8">TolC family protein</fullName>
    </submittedName>
</protein>
<evidence type="ECO:0000256" key="5">
    <source>
        <dbReference type="ARBA" id="ARBA00022692"/>
    </source>
</evidence>
<reference evidence="8" key="2">
    <citation type="submission" date="2021-01" db="EMBL/GenBank/DDBJ databases">
        <authorList>
            <person name="Hahn C.R."/>
            <person name="Youssef N.H."/>
            <person name="Elshahed M."/>
        </authorList>
    </citation>
    <scope>NUCLEOTIDE SEQUENCE</scope>
    <source>
        <strain evidence="8">Zod_Metabat.24</strain>
    </source>
</reference>
<dbReference type="PANTHER" id="PTHR30026:SF20">
    <property type="entry name" value="OUTER MEMBRANE PROTEIN TOLC"/>
    <property type="match status" value="1"/>
</dbReference>
<evidence type="ECO:0000256" key="1">
    <source>
        <dbReference type="ARBA" id="ARBA00004442"/>
    </source>
</evidence>
<keyword evidence="7" id="KW-0998">Cell outer membrane</keyword>
<dbReference type="GO" id="GO:1990281">
    <property type="term" value="C:efflux pump complex"/>
    <property type="evidence" value="ECO:0007669"/>
    <property type="project" value="TreeGrafter"/>
</dbReference>
<dbReference type="Gene3D" id="1.20.1600.10">
    <property type="entry name" value="Outer membrane efflux proteins (OEP)"/>
    <property type="match status" value="1"/>
</dbReference>
<comment type="similarity">
    <text evidence="2">Belongs to the outer membrane factor (OMF) (TC 1.B.17) family.</text>
</comment>
<dbReference type="GO" id="GO:0015562">
    <property type="term" value="F:efflux transmembrane transporter activity"/>
    <property type="evidence" value="ECO:0007669"/>
    <property type="project" value="InterPro"/>
</dbReference>
<name>A0A9D8KB88_9DELT</name>
<sequence>MKTVIINFFSPLILVFFLFAPLYAQEGGPVSKYTLDDCVEIAMERSSDILTAKEGIKLAKGVVFEKWSSILSVNAEAKYTYTGLIPETTSASGLSSGLSTPLDEPDDQYDFGITASLTLFSGGKVIWGLNIAHLQLQVAEEQYRIAVNEAVYDTKVAFYAILLAKKKIEMRLEELDLLTRNLEKTEDKYRNGLVPKYDVMRIEVEAINARTSLIEAKNDLTVAYEDLKKLLDIDLGKPIEIEGELKYYEREADLKLLLTAAETESPERNIAGLNERIADRNVDIAIGDFFPAVKAFANYDHSATGWEKISFNEPDWEFTAGVVVEIPITDLVLSMAKKKQANAEYKVAELKLKDTKRDMEYSIRSAYYDLVESKEIIKLQEYNIGLSEENLKTAELRYENGVGTLLELLDARLAVTEAKLNYLTALFNHEKSLSQIRKLLGREGTTN</sequence>